<accession>A0ABT1AHS0</accession>
<keyword evidence="2" id="KW-1185">Reference proteome</keyword>
<sequence length="95" mass="10602">MTSRAIGNMRSRCDVVTIAGRSARHQRFEGVDACDMRGLFILGPPWCPVGFVGQQKYASGDDWGDVGYDVTKAMAHSYMDSLEREEFAVNEVSFF</sequence>
<reference evidence="1" key="2">
    <citation type="journal article" date="2023" name="Front. Microbiol.">
        <title>Ralstonia chuxiongensis sp. nov., Ralstonia mojiangensis sp. nov., and Ralstonia soli sp. nov., isolated from tobacco fields, are three novel species in the family Burkholderiaceae.</title>
        <authorList>
            <person name="Lu C.H."/>
            <person name="Zhang Y.Y."/>
            <person name="Jiang N."/>
            <person name="Chen W."/>
            <person name="Shao X."/>
            <person name="Zhao Z.M."/>
            <person name="Lu W.L."/>
            <person name="Hu X."/>
            <person name="Xi Y.X."/>
            <person name="Zou S.Y."/>
            <person name="Wei Q.J."/>
            <person name="Lin Z.L."/>
            <person name="Gong L."/>
            <person name="Gai X.T."/>
            <person name="Zhang L.Q."/>
            <person name="Li J.Y."/>
            <person name="Jin Y."/>
            <person name="Xia Z.Y."/>
        </authorList>
    </citation>
    <scope>NUCLEOTIDE SEQUENCE</scope>
    <source>
        <strain evidence="1">21MJYT02-11</strain>
    </source>
</reference>
<reference evidence="1" key="1">
    <citation type="submission" date="2022-06" db="EMBL/GenBank/DDBJ databases">
        <authorList>
            <person name="Lu C.-H."/>
        </authorList>
    </citation>
    <scope>NUCLEOTIDE SEQUENCE</scope>
    <source>
        <strain evidence="1">21MJYT02-11</strain>
    </source>
</reference>
<dbReference type="RefSeq" id="WP_252678380.1">
    <property type="nucleotide sequence ID" value="NZ_JAMXHT010000002.1"/>
</dbReference>
<protein>
    <submittedName>
        <fullName evidence="1">Uncharacterized protein</fullName>
    </submittedName>
</protein>
<name>A0ABT1AHS0_9RALS</name>
<dbReference type="EMBL" id="JAMXHT010000002">
    <property type="protein sequence ID" value="MCO5397943.1"/>
    <property type="molecule type" value="Genomic_DNA"/>
</dbReference>
<gene>
    <name evidence="1" type="ORF">NG900_06965</name>
</gene>
<evidence type="ECO:0000313" key="1">
    <source>
        <dbReference type="EMBL" id="MCO5397943.1"/>
    </source>
</evidence>
<comment type="caution">
    <text evidence="1">The sequence shown here is derived from an EMBL/GenBank/DDBJ whole genome shotgun (WGS) entry which is preliminary data.</text>
</comment>
<proteinExistence type="predicted"/>
<dbReference type="Proteomes" id="UP001162811">
    <property type="component" value="Unassembled WGS sequence"/>
</dbReference>
<organism evidence="1 2">
    <name type="scientific">Ralstonia soli</name>
    <dbReference type="NCBI Taxonomy" id="2953896"/>
    <lineage>
        <taxon>Bacteria</taxon>
        <taxon>Pseudomonadati</taxon>
        <taxon>Pseudomonadota</taxon>
        <taxon>Betaproteobacteria</taxon>
        <taxon>Burkholderiales</taxon>
        <taxon>Burkholderiaceae</taxon>
        <taxon>Ralstonia</taxon>
    </lineage>
</organism>
<evidence type="ECO:0000313" key="2">
    <source>
        <dbReference type="Proteomes" id="UP001162811"/>
    </source>
</evidence>